<gene>
    <name evidence="6" type="primary">frr</name>
    <name evidence="9" type="ORF">HL41_01350</name>
</gene>
<dbReference type="InterPro" id="IPR023584">
    <property type="entry name" value="Ribosome_recyc_fac_dom"/>
</dbReference>
<evidence type="ECO:0000313" key="10">
    <source>
        <dbReference type="Proteomes" id="UP000028481"/>
    </source>
</evidence>
<dbReference type="PANTHER" id="PTHR20982:SF3">
    <property type="entry name" value="MITOCHONDRIAL RIBOSOME RECYCLING FACTOR PSEUDO 1"/>
    <property type="match status" value="1"/>
</dbReference>
<organism evidence="9 10">
    <name type="scientific">Thermodesulfobacterium commune DSM 2178</name>
    <dbReference type="NCBI Taxonomy" id="289377"/>
    <lineage>
        <taxon>Bacteria</taxon>
        <taxon>Pseudomonadati</taxon>
        <taxon>Thermodesulfobacteriota</taxon>
        <taxon>Thermodesulfobacteria</taxon>
        <taxon>Thermodesulfobacteriales</taxon>
        <taxon>Thermodesulfobacteriaceae</taxon>
        <taxon>Thermodesulfobacterium</taxon>
    </lineage>
</organism>
<dbReference type="Proteomes" id="UP000028481">
    <property type="component" value="Chromosome"/>
</dbReference>
<dbReference type="PaxDb" id="289377-HL41_01350"/>
<proteinExistence type="inferred from homology"/>
<dbReference type="InterPro" id="IPR002661">
    <property type="entry name" value="Ribosome_recyc_fac"/>
</dbReference>
<protein>
    <recommendedName>
        <fullName evidence="6">Ribosome-recycling factor</fullName>
        <shortName evidence="6">RRF</shortName>
    </recommendedName>
    <alternativeName>
        <fullName evidence="6">Ribosome-releasing factor</fullName>
    </alternativeName>
</protein>
<evidence type="ECO:0000256" key="6">
    <source>
        <dbReference type="HAMAP-Rule" id="MF_00040"/>
    </source>
</evidence>
<dbReference type="SUPFAM" id="SSF55194">
    <property type="entry name" value="Ribosome recycling factor, RRF"/>
    <property type="match status" value="1"/>
</dbReference>
<evidence type="ECO:0000259" key="8">
    <source>
        <dbReference type="Pfam" id="PF01765"/>
    </source>
</evidence>
<keyword evidence="10" id="KW-1185">Reference proteome</keyword>
<dbReference type="Gene3D" id="3.30.1360.40">
    <property type="match status" value="1"/>
</dbReference>
<dbReference type="GO" id="GO:0005737">
    <property type="term" value="C:cytoplasm"/>
    <property type="evidence" value="ECO:0007669"/>
    <property type="project" value="UniProtKB-SubCell"/>
</dbReference>
<evidence type="ECO:0000256" key="3">
    <source>
        <dbReference type="ARBA" id="ARBA00022490"/>
    </source>
</evidence>
<evidence type="ECO:0000256" key="1">
    <source>
        <dbReference type="ARBA" id="ARBA00004496"/>
    </source>
</evidence>
<comment type="function">
    <text evidence="5 6">Responsible for the release of ribosomes from messenger RNA at the termination of protein biosynthesis. May increase the efficiency of translation by recycling ribosomes from one round of translation to another.</text>
</comment>
<evidence type="ECO:0000256" key="7">
    <source>
        <dbReference type="SAM" id="Coils"/>
    </source>
</evidence>
<comment type="similarity">
    <text evidence="2 6">Belongs to the RRF family.</text>
</comment>
<sequence length="184" mass="20901">MNQALEDAKNRMEKAVKNLKEEFSHLRTSRASLALLEGIKVDCYGTKMAIPQIATVNIIEGKTIVIQPWDASLVKEIEKAIQKSDLGINPTSDGKTIKLVMPPLTEERRKELVKIANKLAEEARIAIRNIRRDVLEKFKAAKKKGEISEDDYTQLEKKVQKLTDDYIKKVDTVLKDKEKEILSV</sequence>
<dbReference type="GO" id="GO:0043023">
    <property type="term" value="F:ribosomal large subunit binding"/>
    <property type="evidence" value="ECO:0007669"/>
    <property type="project" value="TreeGrafter"/>
</dbReference>
<keyword evidence="4 6" id="KW-0648">Protein biosynthesis</keyword>
<evidence type="ECO:0000256" key="4">
    <source>
        <dbReference type="ARBA" id="ARBA00022917"/>
    </source>
</evidence>
<dbReference type="NCBIfam" id="TIGR00496">
    <property type="entry name" value="frr"/>
    <property type="match status" value="1"/>
</dbReference>
<keyword evidence="3 6" id="KW-0963">Cytoplasm</keyword>
<feature type="coiled-coil region" evidence="7">
    <location>
        <begin position="2"/>
        <end position="29"/>
    </location>
</feature>
<dbReference type="FunFam" id="1.10.132.20:FF:000001">
    <property type="entry name" value="Ribosome-recycling factor"/>
    <property type="match status" value="1"/>
</dbReference>
<dbReference type="STRING" id="289377.HL41_01350"/>
<dbReference type="CDD" id="cd00520">
    <property type="entry name" value="RRF"/>
    <property type="match status" value="1"/>
</dbReference>
<dbReference type="eggNOG" id="COG0233">
    <property type="taxonomic scope" value="Bacteria"/>
</dbReference>
<name>A0A075WRX8_9BACT</name>
<dbReference type="Pfam" id="PF01765">
    <property type="entry name" value="RRF"/>
    <property type="match status" value="1"/>
</dbReference>
<dbReference type="KEGG" id="tcm:HL41_01350"/>
<comment type="subcellular location">
    <subcellularLocation>
        <location evidence="1 6">Cytoplasm</location>
    </subcellularLocation>
</comment>
<feature type="domain" description="Ribosome recycling factor" evidence="8">
    <location>
        <begin position="19"/>
        <end position="182"/>
    </location>
</feature>
<evidence type="ECO:0000313" key="9">
    <source>
        <dbReference type="EMBL" id="AIH03581.1"/>
    </source>
</evidence>
<dbReference type="GO" id="GO:0006415">
    <property type="term" value="P:translational termination"/>
    <property type="evidence" value="ECO:0007669"/>
    <property type="project" value="UniProtKB-UniRule"/>
</dbReference>
<reference evidence="9 10" key="1">
    <citation type="journal article" date="2015" name="Genome Announc.">
        <title>Genome Sequence of a Sulfate-Reducing Thermophilic Bacterium, Thermodesulfobacterium commune DSM 2178T (Phylum Thermodesulfobacteria).</title>
        <authorList>
            <person name="Bhatnagar S."/>
            <person name="Badger J.H."/>
            <person name="Madupu R."/>
            <person name="Khouri H.M."/>
            <person name="O'Connor E.M."/>
            <person name="Robb F.T."/>
            <person name="Ward N.L."/>
            <person name="Eisen J.A."/>
        </authorList>
    </citation>
    <scope>NUCLEOTIDE SEQUENCE [LARGE SCALE GENOMIC DNA]</scope>
    <source>
        <strain evidence="9 10">DSM 2178</strain>
    </source>
</reference>
<dbReference type="OrthoDB" id="9804006at2"/>
<dbReference type="InterPro" id="IPR036191">
    <property type="entry name" value="RRF_sf"/>
</dbReference>
<dbReference type="AlphaFoldDB" id="A0A075WRX8"/>
<dbReference type="RefSeq" id="WP_038063477.1">
    <property type="nucleotide sequence ID" value="NZ_CP008796.1"/>
</dbReference>
<keyword evidence="7" id="KW-0175">Coiled coil</keyword>
<dbReference type="Gene3D" id="1.10.132.20">
    <property type="entry name" value="Ribosome-recycling factor"/>
    <property type="match status" value="1"/>
</dbReference>
<dbReference type="PANTHER" id="PTHR20982">
    <property type="entry name" value="RIBOSOME RECYCLING FACTOR"/>
    <property type="match status" value="1"/>
</dbReference>
<dbReference type="HAMAP" id="MF_00040">
    <property type="entry name" value="RRF"/>
    <property type="match status" value="1"/>
</dbReference>
<dbReference type="FunFam" id="3.30.1360.40:FF:000001">
    <property type="entry name" value="Ribosome-recycling factor"/>
    <property type="match status" value="1"/>
</dbReference>
<evidence type="ECO:0000256" key="5">
    <source>
        <dbReference type="ARBA" id="ARBA00025050"/>
    </source>
</evidence>
<evidence type="ECO:0000256" key="2">
    <source>
        <dbReference type="ARBA" id="ARBA00005912"/>
    </source>
</evidence>
<dbReference type="HOGENOM" id="CLU_073981_2_0_0"/>
<dbReference type="EMBL" id="CP008796">
    <property type="protein sequence ID" value="AIH03581.1"/>
    <property type="molecule type" value="Genomic_DNA"/>
</dbReference>
<accession>A0A075WRX8</accession>